<feature type="signal peptide" evidence="1">
    <location>
        <begin position="1"/>
        <end position="30"/>
    </location>
</feature>
<reference evidence="2 3" key="1">
    <citation type="submission" date="2024-06" db="EMBL/GenBank/DDBJ databases">
        <title>The Natural Products Discovery Center: Release of the First 8490 Sequenced Strains for Exploring Actinobacteria Biosynthetic Diversity.</title>
        <authorList>
            <person name="Kalkreuter E."/>
            <person name="Kautsar S.A."/>
            <person name="Yang D."/>
            <person name="Bader C.D."/>
            <person name="Teijaro C.N."/>
            <person name="Fluegel L."/>
            <person name="Davis C.M."/>
            <person name="Simpson J.R."/>
            <person name="Lauterbach L."/>
            <person name="Steele A.D."/>
            <person name="Gui C."/>
            <person name="Meng S."/>
            <person name="Li G."/>
            <person name="Viehrig K."/>
            <person name="Ye F."/>
            <person name="Su P."/>
            <person name="Kiefer A.F."/>
            <person name="Nichols A."/>
            <person name="Cepeda A.J."/>
            <person name="Yan W."/>
            <person name="Fan B."/>
            <person name="Jiang Y."/>
            <person name="Adhikari A."/>
            <person name="Zheng C.-J."/>
            <person name="Schuster L."/>
            <person name="Cowan T.M."/>
            <person name="Smanski M.J."/>
            <person name="Chevrette M.G."/>
            <person name="De Carvalho L.P.S."/>
            <person name="Shen B."/>
        </authorList>
    </citation>
    <scope>NUCLEOTIDE SEQUENCE [LARGE SCALE GENOMIC DNA]</scope>
    <source>
        <strain evidence="2 3">NPDC048946</strain>
    </source>
</reference>
<dbReference type="Proteomes" id="UP001551482">
    <property type="component" value="Unassembled WGS sequence"/>
</dbReference>
<sequence>MSKIKSAATAAACAVGLTVGAFAMAGPAAAAGTGDAIYDCYLAPNGPPGTPDYNDVDVSFERDGSGNLTLFTSFTSPIPGVAITATTYYTSQIETGINGTAGAGPVVLSKSGSTAAYPSAPTRIKLVITPPGAEVNCYLVSATGFPL</sequence>
<accession>A0ABV3DWA7</accession>
<keyword evidence="3" id="KW-1185">Reference proteome</keyword>
<comment type="caution">
    <text evidence="2">The sequence shown here is derived from an EMBL/GenBank/DDBJ whole genome shotgun (WGS) entry which is preliminary data.</text>
</comment>
<feature type="chain" id="PRO_5046671720" evidence="1">
    <location>
        <begin position="31"/>
        <end position="147"/>
    </location>
</feature>
<organism evidence="2 3">
    <name type="scientific">Streptodolium elevatio</name>
    <dbReference type="NCBI Taxonomy" id="3157996"/>
    <lineage>
        <taxon>Bacteria</taxon>
        <taxon>Bacillati</taxon>
        <taxon>Actinomycetota</taxon>
        <taxon>Actinomycetes</taxon>
        <taxon>Kitasatosporales</taxon>
        <taxon>Streptomycetaceae</taxon>
        <taxon>Streptodolium</taxon>
    </lineage>
</organism>
<evidence type="ECO:0000313" key="3">
    <source>
        <dbReference type="Proteomes" id="UP001551482"/>
    </source>
</evidence>
<dbReference type="RefSeq" id="WP_358364729.1">
    <property type="nucleotide sequence ID" value="NZ_JBEZFP010000227.1"/>
</dbReference>
<evidence type="ECO:0000256" key="1">
    <source>
        <dbReference type="SAM" id="SignalP"/>
    </source>
</evidence>
<keyword evidence="1" id="KW-0732">Signal</keyword>
<protein>
    <submittedName>
        <fullName evidence="2">Uncharacterized protein</fullName>
    </submittedName>
</protein>
<proteinExistence type="predicted"/>
<gene>
    <name evidence="2" type="ORF">AB0C36_41835</name>
</gene>
<name>A0ABV3DWA7_9ACTN</name>
<dbReference type="EMBL" id="JBEZFP010000227">
    <property type="protein sequence ID" value="MEU8140021.1"/>
    <property type="molecule type" value="Genomic_DNA"/>
</dbReference>
<evidence type="ECO:0000313" key="2">
    <source>
        <dbReference type="EMBL" id="MEU8140021.1"/>
    </source>
</evidence>